<protein>
    <recommendedName>
        <fullName evidence="4">TonB C-terminal domain-containing protein</fullName>
    </recommendedName>
</protein>
<organism evidence="2 3">
    <name type="scientific">Kaistella flava</name>
    <name type="common">ex Peng et al. 2021</name>
    <dbReference type="NCBI Taxonomy" id="2038776"/>
    <lineage>
        <taxon>Bacteria</taxon>
        <taxon>Pseudomonadati</taxon>
        <taxon>Bacteroidota</taxon>
        <taxon>Flavobacteriia</taxon>
        <taxon>Flavobacteriales</taxon>
        <taxon>Weeksellaceae</taxon>
        <taxon>Chryseobacterium group</taxon>
        <taxon>Kaistella</taxon>
    </lineage>
</organism>
<evidence type="ECO:0008006" key="4">
    <source>
        <dbReference type="Google" id="ProtNLM"/>
    </source>
</evidence>
<feature type="signal peptide" evidence="1">
    <location>
        <begin position="1"/>
        <end position="19"/>
    </location>
</feature>
<dbReference type="Proteomes" id="UP000594195">
    <property type="component" value="Chromosome"/>
</dbReference>
<reference evidence="2 3" key="1">
    <citation type="submission" date="2019-05" db="EMBL/GenBank/DDBJ databases">
        <title>Chryseobacterium sp. isolated from King George Island, maritime Antarctica.</title>
        <authorList>
            <person name="Peng X."/>
        </authorList>
    </citation>
    <scope>NUCLEOTIDE SEQUENCE [LARGE SCALE GENOMIC DNA]</scope>
    <source>
        <strain evidence="2 3">7-3A</strain>
    </source>
</reference>
<accession>A0A7M2Y986</accession>
<keyword evidence="3" id="KW-1185">Reference proteome</keyword>
<keyword evidence="1" id="KW-0732">Signal</keyword>
<name>A0A7M2Y986_9FLAO</name>
<dbReference type="AlphaFoldDB" id="A0A7M2Y986"/>
<dbReference type="RefSeq" id="WP_193810981.1">
    <property type="nucleotide sequence ID" value="NZ_CP040442.1"/>
</dbReference>
<evidence type="ECO:0000313" key="2">
    <source>
        <dbReference type="EMBL" id="QOW10818.1"/>
    </source>
</evidence>
<feature type="chain" id="PRO_5032368195" description="TonB C-terminal domain-containing protein" evidence="1">
    <location>
        <begin position="20"/>
        <end position="277"/>
    </location>
</feature>
<proteinExistence type="predicted"/>
<dbReference type="Gene3D" id="3.30.1150.10">
    <property type="match status" value="1"/>
</dbReference>
<sequence>MKKILFFILLFNISSIVSAQKDFSSQTISDSAIVSDTTQNLEDLKSQVLEMKKYATDKCKIDSLRAVEEAKYNLSYSLALANPLLDNYLFVAEKEFIQVLRENKIGYGGYMVGNYFGIPDNCFQLEMNRIVEKHFGKDFIENLQSSAVKKFIKNNPDRIFEFEECDTESRYFAAKKYYEMFKKIESDYFKNFKYPTKFVNRDLNNGYSDVEVNFILDKNGKASQIRVELSLKEKKNYIYSSYLINSVKEFINKSKWKPATYKGIPVISKMNVLIFYK</sequence>
<gene>
    <name evidence="2" type="ORF">Q73A0000_10760</name>
</gene>
<dbReference type="EMBL" id="CP040442">
    <property type="protein sequence ID" value="QOW10818.1"/>
    <property type="molecule type" value="Genomic_DNA"/>
</dbReference>
<dbReference type="KEGG" id="kfa:Q73A0000_10760"/>
<evidence type="ECO:0000256" key="1">
    <source>
        <dbReference type="SAM" id="SignalP"/>
    </source>
</evidence>
<evidence type="ECO:0000313" key="3">
    <source>
        <dbReference type="Proteomes" id="UP000594195"/>
    </source>
</evidence>